<gene>
    <name evidence="2" type="ORF">ACFQ4B_10735</name>
</gene>
<dbReference type="CDD" id="cd08563">
    <property type="entry name" value="GDPD_TtGDE_like"/>
    <property type="match status" value="1"/>
</dbReference>
<name>A0ABW3UIH5_9BACL</name>
<dbReference type="PROSITE" id="PS50007">
    <property type="entry name" value="PIPLC_X_DOMAIN"/>
    <property type="match status" value="1"/>
</dbReference>
<dbReference type="Gene3D" id="3.20.20.190">
    <property type="entry name" value="Phosphatidylinositol (PI) phosphodiesterase"/>
    <property type="match status" value="1"/>
</dbReference>
<dbReference type="InterPro" id="IPR017946">
    <property type="entry name" value="PLC-like_Pdiesterase_TIM-brl"/>
</dbReference>
<dbReference type="RefSeq" id="WP_345587201.1">
    <property type="nucleotide sequence ID" value="NZ_BAABJG010000006.1"/>
</dbReference>
<protein>
    <submittedName>
        <fullName evidence="2">Glycerophosphodiester phosphodiesterase</fullName>
    </submittedName>
</protein>
<comment type="caution">
    <text evidence="2">The sequence shown here is derived from an EMBL/GenBank/DDBJ whole genome shotgun (WGS) entry which is preliminary data.</text>
</comment>
<proteinExistence type="predicted"/>
<accession>A0ABW3UIH5</accession>
<evidence type="ECO:0000313" key="3">
    <source>
        <dbReference type="Proteomes" id="UP001597180"/>
    </source>
</evidence>
<evidence type="ECO:0000259" key="1">
    <source>
        <dbReference type="PROSITE" id="PS51704"/>
    </source>
</evidence>
<dbReference type="PROSITE" id="PS51704">
    <property type="entry name" value="GP_PDE"/>
    <property type="match status" value="1"/>
</dbReference>
<evidence type="ECO:0000313" key="2">
    <source>
        <dbReference type="EMBL" id="MFD1220598.1"/>
    </source>
</evidence>
<feature type="domain" description="GP-PDE" evidence="1">
    <location>
        <begin position="6"/>
        <end position="241"/>
    </location>
</feature>
<sequence length="247" mass="27573">MLNEKPIIIAHRGAKGHAPENTLGAFRLGVEQGCEAIELDVHLSADGEIIVCHDETLNRTTNGTGKIIDKTLAEIQALDAGSWHSEVYRGEKVPTLGEVFDLVPDSIMINVEVKNSYDGRMDRKLVEFLRERSLFDRVVVSSFDHKCLCAIKRLEPKVKIGLLYQLRLADAAAYAKTLGVDVYSLHPDYRIVDKEDVEKADRAGIQVYPYTANDEKDLRALMDLGVSGIITDFPDRLKEIRSSRAHA</sequence>
<dbReference type="InterPro" id="IPR030395">
    <property type="entry name" value="GP_PDE_dom"/>
</dbReference>
<dbReference type="SUPFAM" id="SSF51695">
    <property type="entry name" value="PLC-like phosphodiesterases"/>
    <property type="match status" value="1"/>
</dbReference>
<reference evidence="3" key="1">
    <citation type="journal article" date="2019" name="Int. J. Syst. Evol. Microbiol.">
        <title>The Global Catalogue of Microorganisms (GCM) 10K type strain sequencing project: providing services to taxonomists for standard genome sequencing and annotation.</title>
        <authorList>
            <consortium name="The Broad Institute Genomics Platform"/>
            <consortium name="The Broad Institute Genome Sequencing Center for Infectious Disease"/>
            <person name="Wu L."/>
            <person name="Ma J."/>
        </authorList>
    </citation>
    <scope>NUCLEOTIDE SEQUENCE [LARGE SCALE GENOMIC DNA]</scope>
    <source>
        <strain evidence="3">CCUG 53270</strain>
    </source>
</reference>
<dbReference type="Pfam" id="PF03009">
    <property type="entry name" value="GDPD"/>
    <property type="match status" value="1"/>
</dbReference>
<dbReference type="PANTHER" id="PTHR46211:SF1">
    <property type="entry name" value="GLYCEROPHOSPHODIESTER PHOSPHODIESTERASE, CYTOPLASMIC"/>
    <property type="match status" value="1"/>
</dbReference>
<dbReference type="PANTHER" id="PTHR46211">
    <property type="entry name" value="GLYCEROPHOSPHORYL DIESTER PHOSPHODIESTERASE"/>
    <property type="match status" value="1"/>
</dbReference>
<dbReference type="Proteomes" id="UP001597180">
    <property type="component" value="Unassembled WGS sequence"/>
</dbReference>
<dbReference type="EMBL" id="JBHTLU010000013">
    <property type="protein sequence ID" value="MFD1220598.1"/>
    <property type="molecule type" value="Genomic_DNA"/>
</dbReference>
<keyword evidence="3" id="KW-1185">Reference proteome</keyword>
<organism evidence="2 3">
    <name type="scientific">Paenibacillus vulneris</name>
    <dbReference type="NCBI Taxonomy" id="1133364"/>
    <lineage>
        <taxon>Bacteria</taxon>
        <taxon>Bacillati</taxon>
        <taxon>Bacillota</taxon>
        <taxon>Bacilli</taxon>
        <taxon>Bacillales</taxon>
        <taxon>Paenibacillaceae</taxon>
        <taxon>Paenibacillus</taxon>
    </lineage>
</organism>